<feature type="domain" description="Carrier" evidence="1">
    <location>
        <begin position="3"/>
        <end position="78"/>
    </location>
</feature>
<dbReference type="Gene3D" id="1.10.1200.10">
    <property type="entry name" value="ACP-like"/>
    <property type="match status" value="1"/>
</dbReference>
<dbReference type="PROSITE" id="PS50075">
    <property type="entry name" value="CARRIER"/>
    <property type="match status" value="1"/>
</dbReference>
<sequence length="81" mass="8745">MSDARLDQVRTAFNTAFGTAPEAVTNDSTPDDIEGWDSLGHVRLASELEGIFDLSFDVDDLMKMEDVAAILDVLQTKLGAA</sequence>
<proteinExistence type="predicted"/>
<evidence type="ECO:0000313" key="2">
    <source>
        <dbReference type="EMBL" id="CRH04433.1"/>
    </source>
</evidence>
<reference evidence="2" key="1">
    <citation type="submission" date="2015-04" db="EMBL/GenBank/DDBJ databases">
        <authorList>
            <person name="Syromyatnikov M.Y."/>
            <person name="Popov V.N."/>
        </authorList>
    </citation>
    <scope>NUCLEOTIDE SEQUENCE</scope>
    <source>
        <strain evidence="2">MO-1</strain>
    </source>
</reference>
<dbReference type="InterPro" id="IPR009081">
    <property type="entry name" value="PP-bd_ACP"/>
</dbReference>
<evidence type="ECO:0000259" key="1">
    <source>
        <dbReference type="PROSITE" id="PS50075"/>
    </source>
</evidence>
<dbReference type="EMBL" id="LO017727">
    <property type="protein sequence ID" value="CRH04433.1"/>
    <property type="molecule type" value="Genomic_DNA"/>
</dbReference>
<accession>A0A1S7LDF1</accession>
<protein>
    <submittedName>
        <fullName evidence="2">Putative Acyl carrier protein</fullName>
    </submittedName>
</protein>
<dbReference type="InterPro" id="IPR036736">
    <property type="entry name" value="ACP-like_sf"/>
</dbReference>
<dbReference type="SUPFAM" id="SSF47336">
    <property type="entry name" value="ACP-like"/>
    <property type="match status" value="1"/>
</dbReference>
<dbReference type="Pfam" id="PF00550">
    <property type="entry name" value="PP-binding"/>
    <property type="match status" value="1"/>
</dbReference>
<gene>
    <name evidence="2" type="ORF">MAGMO_0219</name>
</gene>
<organism evidence="2">
    <name type="scientific">Magnetococcus massalia (strain MO-1)</name>
    <dbReference type="NCBI Taxonomy" id="451514"/>
    <lineage>
        <taxon>Bacteria</taxon>
        <taxon>Pseudomonadati</taxon>
        <taxon>Pseudomonadota</taxon>
        <taxon>Magnetococcia</taxon>
        <taxon>Magnetococcales</taxon>
        <taxon>Magnetococcaceae</taxon>
        <taxon>Magnetococcus</taxon>
    </lineage>
</organism>
<name>A0A1S7LDF1_MAGMO</name>
<dbReference type="AlphaFoldDB" id="A0A1S7LDF1"/>